<dbReference type="AlphaFoldDB" id="A0A0W8E3U8"/>
<dbReference type="SUPFAM" id="SSF55315">
    <property type="entry name" value="L30e-like"/>
    <property type="match status" value="1"/>
</dbReference>
<keyword evidence="2" id="KW-0689">Ribosomal protein</keyword>
<dbReference type="Pfam" id="PF01248">
    <property type="entry name" value="Ribosomal_L7Ae"/>
    <property type="match status" value="1"/>
</dbReference>
<evidence type="ECO:0000259" key="1">
    <source>
        <dbReference type="Pfam" id="PF01248"/>
    </source>
</evidence>
<dbReference type="GO" id="GO:0005840">
    <property type="term" value="C:ribosome"/>
    <property type="evidence" value="ECO:0007669"/>
    <property type="project" value="UniProtKB-KW"/>
</dbReference>
<comment type="caution">
    <text evidence="2">The sequence shown here is derived from an EMBL/GenBank/DDBJ whole genome shotgun (WGS) entry which is preliminary data.</text>
</comment>
<sequence>MKKVNSIIGFAQKAGKASSGTLAAKTSLIRNRAKLLVISSDISEKTGETLIKLCGKNHIPWLVYGDKIELGNCVGKAYRVAVTINDENMAATILKNYAAMGEKAKSTGVVEWQK</sequence>
<feature type="domain" description="Ribosomal protein eL8/eL30/eS12/Gadd45" evidence="1">
    <location>
        <begin position="3"/>
        <end position="88"/>
    </location>
</feature>
<dbReference type="EMBL" id="LNQE01001887">
    <property type="protein sequence ID" value="KUG03307.1"/>
    <property type="molecule type" value="Genomic_DNA"/>
</dbReference>
<proteinExistence type="predicted"/>
<reference evidence="2" key="1">
    <citation type="journal article" date="2015" name="Proc. Natl. Acad. Sci. U.S.A.">
        <title>Networks of energetic and metabolic interactions define dynamics in microbial communities.</title>
        <authorList>
            <person name="Embree M."/>
            <person name="Liu J.K."/>
            <person name="Al-Bassam M.M."/>
            <person name="Zengler K."/>
        </authorList>
    </citation>
    <scope>NUCLEOTIDE SEQUENCE</scope>
</reference>
<organism evidence="2">
    <name type="scientific">hydrocarbon metagenome</name>
    <dbReference type="NCBI Taxonomy" id="938273"/>
    <lineage>
        <taxon>unclassified sequences</taxon>
        <taxon>metagenomes</taxon>
        <taxon>ecological metagenomes</taxon>
    </lineage>
</organism>
<dbReference type="InterPro" id="IPR029064">
    <property type="entry name" value="Ribosomal_eL30-like_sf"/>
</dbReference>
<dbReference type="InterPro" id="IPR004038">
    <property type="entry name" value="Ribosomal_eL8/eL30/eS12/Gad45"/>
</dbReference>
<accession>A0A0W8E3U8</accession>
<keyword evidence="2" id="KW-0687">Ribonucleoprotein</keyword>
<name>A0A0W8E3U8_9ZZZZ</name>
<evidence type="ECO:0000313" key="2">
    <source>
        <dbReference type="EMBL" id="KUG03307.1"/>
    </source>
</evidence>
<protein>
    <submittedName>
        <fullName evidence="2">Ribosomal protein l7ae family protein</fullName>
    </submittedName>
</protein>
<dbReference type="Gene3D" id="3.30.1330.30">
    <property type="match status" value="1"/>
</dbReference>
<gene>
    <name evidence="2" type="ORF">ASZ90_019298</name>
</gene>